<dbReference type="PROSITE" id="PS50222">
    <property type="entry name" value="EF_HAND_2"/>
    <property type="match status" value="1"/>
</dbReference>
<dbReference type="GO" id="GO:0005509">
    <property type="term" value="F:calcium ion binding"/>
    <property type="evidence" value="ECO:0007669"/>
    <property type="project" value="InterPro"/>
</dbReference>
<dbReference type="InterPro" id="IPR015943">
    <property type="entry name" value="WD40/YVTN_repeat-like_dom_sf"/>
</dbReference>
<dbReference type="SUPFAM" id="SSF50998">
    <property type="entry name" value="Quinoprotein alcohol dehydrogenase-like"/>
    <property type="match status" value="2"/>
</dbReference>
<dbReference type="InterPro" id="IPR002048">
    <property type="entry name" value="EF_hand_dom"/>
</dbReference>
<dbReference type="InterPro" id="IPR011047">
    <property type="entry name" value="Quinoprotein_ADH-like_sf"/>
</dbReference>
<dbReference type="SUPFAM" id="SSF47473">
    <property type="entry name" value="EF-hand"/>
    <property type="match status" value="1"/>
</dbReference>
<reference evidence="2" key="1">
    <citation type="submission" date="2018-05" db="EMBL/GenBank/DDBJ databases">
        <authorList>
            <person name="Lanie J.A."/>
            <person name="Ng W.-L."/>
            <person name="Kazmierczak K.M."/>
            <person name="Andrzejewski T.M."/>
            <person name="Davidsen T.M."/>
            <person name="Wayne K.J."/>
            <person name="Tettelin H."/>
            <person name="Glass J.I."/>
            <person name="Rusch D."/>
            <person name="Podicherti R."/>
            <person name="Tsui H.-C.T."/>
            <person name="Winkler M.E."/>
        </authorList>
    </citation>
    <scope>NUCLEOTIDE SEQUENCE</scope>
</reference>
<dbReference type="AlphaFoldDB" id="A0A381Z489"/>
<dbReference type="EMBL" id="UINC01019871">
    <property type="protein sequence ID" value="SVA83999.1"/>
    <property type="molecule type" value="Genomic_DNA"/>
</dbReference>
<dbReference type="InterPro" id="IPR011992">
    <property type="entry name" value="EF-hand-dom_pair"/>
</dbReference>
<dbReference type="PANTHER" id="PTHR34512:SF30">
    <property type="entry name" value="OUTER MEMBRANE PROTEIN ASSEMBLY FACTOR BAMB"/>
    <property type="match status" value="1"/>
</dbReference>
<dbReference type="PANTHER" id="PTHR34512">
    <property type="entry name" value="CELL SURFACE PROTEIN"/>
    <property type="match status" value="1"/>
</dbReference>
<name>A0A381Z489_9ZZZZ</name>
<sequence>MIPRTKTLFVILIITALSNFLISSNASAESIWPQFRGPNMNGIAPSQTIPKDFSTNNKLIWKIPTPTGHSSPSIWRNKIFITGHNKKNFKFICLNRNTGEVLWEQKRPISKIRIYDHVAGDPSNSTPATNGDIVVFYFDDYGVIATDLNGKLKWEHIVAPISSSFSYGASPIISNDKVFINRDGGIDSSLLCLDLNTGKKIWSAKRPNFIPSFCSPYPMQQGNKNLILTGGSGKLIAYSAINGEEIWSTIGLPSFVCPSPVESNGVVVFGGWTTAHVSGQNRVESVFDEDSNVSEKSKKDPIAFFNQFDADKDQKLSLLEFPASRAKDAFNYIDTNRDGFVIMDEWAPLYTNQPNAPGRNVMLGIATGGTGDITKSNVLWELKKGLPYVASPLIYRNRVYLAAKGGFMTCVELKTGKPFYQKERLGVGGEYYASPIAVGDHLIVCAHRGNVFLIKASKKMEIVHVTNLKEKIYATPAVVDSKIYIRSADHLWSFGE</sequence>
<evidence type="ECO:0000313" key="2">
    <source>
        <dbReference type="EMBL" id="SVA83999.1"/>
    </source>
</evidence>
<dbReference type="InterPro" id="IPR002372">
    <property type="entry name" value="PQQ_rpt_dom"/>
</dbReference>
<accession>A0A381Z489</accession>
<dbReference type="Gene3D" id="2.130.10.10">
    <property type="entry name" value="YVTN repeat-like/Quinoprotein amine dehydrogenase"/>
    <property type="match status" value="2"/>
</dbReference>
<dbReference type="Gene3D" id="1.10.238.10">
    <property type="entry name" value="EF-hand"/>
    <property type="match status" value="1"/>
</dbReference>
<evidence type="ECO:0000259" key="1">
    <source>
        <dbReference type="PROSITE" id="PS50222"/>
    </source>
</evidence>
<feature type="domain" description="EF-hand" evidence="1">
    <location>
        <begin position="321"/>
        <end position="356"/>
    </location>
</feature>
<protein>
    <recommendedName>
        <fullName evidence="1">EF-hand domain-containing protein</fullName>
    </recommendedName>
</protein>
<gene>
    <name evidence="2" type="ORF">METZ01_LOCUS136853</name>
</gene>
<proteinExistence type="predicted"/>
<dbReference type="Pfam" id="PF13360">
    <property type="entry name" value="PQQ_2"/>
    <property type="match status" value="1"/>
</dbReference>
<organism evidence="2">
    <name type="scientific">marine metagenome</name>
    <dbReference type="NCBI Taxonomy" id="408172"/>
    <lineage>
        <taxon>unclassified sequences</taxon>
        <taxon>metagenomes</taxon>
        <taxon>ecological metagenomes</taxon>
    </lineage>
</organism>
<dbReference type="InterPro" id="IPR018391">
    <property type="entry name" value="PQQ_b-propeller_rpt"/>
</dbReference>
<dbReference type="SMART" id="SM00564">
    <property type="entry name" value="PQQ"/>
    <property type="match status" value="4"/>
</dbReference>